<keyword evidence="1" id="KW-0378">Hydrolase</keyword>
<dbReference type="EMBL" id="JACHML010000001">
    <property type="protein sequence ID" value="MBB6392229.1"/>
    <property type="molecule type" value="Genomic_DNA"/>
</dbReference>
<dbReference type="InterPro" id="IPR042001">
    <property type="entry name" value="Sortase_F"/>
</dbReference>
<dbReference type="GO" id="GO:0016787">
    <property type="term" value="F:hydrolase activity"/>
    <property type="evidence" value="ECO:0007669"/>
    <property type="project" value="UniProtKB-KW"/>
</dbReference>
<gene>
    <name evidence="3" type="ORF">HD594_002542</name>
</gene>
<sequence>MASAGTIIRALAAGVVVLALSGCSGAPTARPAQTPEASIEATVAAPRPTPVVDVPVAAATPAPARVSVPPVRLRIEAIGVDMPVKPVGVEDGGFMELPADPAVAGWYRYGADPSSAEGSTVLSAHVDAPDRPIGPLSRLRDLRGGETVTVTDDGGDVHTYRIDKVTYYPKQDLPVDRLFARAGDDRLIIITCGGAFDRATGRYADNVVAVATPVR</sequence>
<name>A0A7X0FRA0_9MICO</name>
<dbReference type="RefSeq" id="WP_184751322.1">
    <property type="nucleotide sequence ID" value="NZ_BAAAJR010000011.1"/>
</dbReference>
<dbReference type="InterPro" id="IPR005754">
    <property type="entry name" value="Sortase"/>
</dbReference>
<dbReference type="Gene3D" id="2.40.260.10">
    <property type="entry name" value="Sortase"/>
    <property type="match status" value="1"/>
</dbReference>
<dbReference type="InterPro" id="IPR023365">
    <property type="entry name" value="Sortase_dom-sf"/>
</dbReference>
<feature type="chain" id="PRO_5038679412" description="Class F sortase" evidence="2">
    <location>
        <begin position="27"/>
        <end position="215"/>
    </location>
</feature>
<evidence type="ECO:0000256" key="1">
    <source>
        <dbReference type="ARBA" id="ARBA00022801"/>
    </source>
</evidence>
<keyword evidence="2" id="KW-0732">Signal</keyword>
<dbReference type="Proteomes" id="UP000537775">
    <property type="component" value="Unassembled WGS sequence"/>
</dbReference>
<dbReference type="CDD" id="cd05829">
    <property type="entry name" value="Sortase_F"/>
    <property type="match status" value="1"/>
</dbReference>
<dbReference type="AlphaFoldDB" id="A0A7X0FRA0"/>
<keyword evidence="4" id="KW-1185">Reference proteome</keyword>
<feature type="signal peptide" evidence="2">
    <location>
        <begin position="1"/>
        <end position="26"/>
    </location>
</feature>
<accession>A0A7X0FRA0</accession>
<dbReference type="SUPFAM" id="SSF63817">
    <property type="entry name" value="Sortase"/>
    <property type="match status" value="1"/>
</dbReference>
<evidence type="ECO:0000313" key="4">
    <source>
        <dbReference type="Proteomes" id="UP000537775"/>
    </source>
</evidence>
<organism evidence="3 4">
    <name type="scientific">Microbacterium thalassium</name>
    <dbReference type="NCBI Taxonomy" id="362649"/>
    <lineage>
        <taxon>Bacteria</taxon>
        <taxon>Bacillati</taxon>
        <taxon>Actinomycetota</taxon>
        <taxon>Actinomycetes</taxon>
        <taxon>Micrococcales</taxon>
        <taxon>Microbacteriaceae</taxon>
        <taxon>Microbacterium</taxon>
    </lineage>
</organism>
<dbReference type="Pfam" id="PF04203">
    <property type="entry name" value="Sortase"/>
    <property type="match status" value="1"/>
</dbReference>
<reference evidence="3 4" key="1">
    <citation type="submission" date="2020-08" db="EMBL/GenBank/DDBJ databases">
        <title>Sequencing the genomes of 1000 actinobacteria strains.</title>
        <authorList>
            <person name="Klenk H.-P."/>
        </authorList>
    </citation>
    <scope>NUCLEOTIDE SEQUENCE [LARGE SCALE GENOMIC DNA]</scope>
    <source>
        <strain evidence="3 4">DSM 12511</strain>
    </source>
</reference>
<proteinExistence type="predicted"/>
<evidence type="ECO:0000313" key="3">
    <source>
        <dbReference type="EMBL" id="MBB6392229.1"/>
    </source>
</evidence>
<evidence type="ECO:0000256" key="2">
    <source>
        <dbReference type="SAM" id="SignalP"/>
    </source>
</evidence>
<protein>
    <recommendedName>
        <fullName evidence="5">Class F sortase</fullName>
    </recommendedName>
</protein>
<evidence type="ECO:0008006" key="5">
    <source>
        <dbReference type="Google" id="ProtNLM"/>
    </source>
</evidence>
<comment type="caution">
    <text evidence="3">The sequence shown here is derived from an EMBL/GenBank/DDBJ whole genome shotgun (WGS) entry which is preliminary data.</text>
</comment>